<dbReference type="Proteomes" id="UP000035762">
    <property type="component" value="Unassembled WGS sequence"/>
</dbReference>
<dbReference type="STRING" id="1035.BN961_02501"/>
<gene>
    <name evidence="2" type="ORF">BN961_02501</name>
</gene>
<keyword evidence="1" id="KW-1133">Transmembrane helix</keyword>
<keyword evidence="1" id="KW-0472">Membrane</keyword>
<evidence type="ECO:0000256" key="1">
    <source>
        <dbReference type="SAM" id="Phobius"/>
    </source>
</evidence>
<keyword evidence="1" id="KW-0812">Transmembrane</keyword>
<protein>
    <submittedName>
        <fullName evidence="2">2-hydroxycarboxylate transporter family protein</fullName>
    </submittedName>
</protein>
<name>A0A090MNU5_AFIFE</name>
<evidence type="ECO:0000313" key="2">
    <source>
        <dbReference type="EMBL" id="CEG09080.1"/>
    </source>
</evidence>
<proteinExistence type="predicted"/>
<reference evidence="2 3" key="1">
    <citation type="journal article" date="2014" name="Genome Announc.">
        <title>Genome Sequence of Afipia felis Strain 76713, Isolated in Hospital Water Using an Amoeba Co-Culture Procedure.</title>
        <authorList>
            <person name="Benamar S."/>
            <person name="La Scola B."/>
            <person name="Croce O."/>
        </authorList>
    </citation>
    <scope>NUCLEOTIDE SEQUENCE [LARGE SCALE GENOMIC DNA]</scope>
    <source>
        <strain evidence="2 3">76713</strain>
    </source>
</reference>
<dbReference type="RefSeq" id="WP_009340175.1">
    <property type="nucleotide sequence ID" value="NZ_CCAZ020000001.1"/>
</dbReference>
<accession>A0A090MNU5</accession>
<sequence length="60" mass="6459">MPTSRAATKQIFWVKTGDDKAMGALLVSWNQLVASFNIGYIMICTATVLAMVASGFFVGK</sequence>
<dbReference type="EMBL" id="CCAZ020000001">
    <property type="protein sequence ID" value="CEG09080.1"/>
    <property type="molecule type" value="Genomic_DNA"/>
</dbReference>
<evidence type="ECO:0000313" key="3">
    <source>
        <dbReference type="Proteomes" id="UP000035762"/>
    </source>
</evidence>
<organism evidence="2 3">
    <name type="scientific">Afipia felis</name>
    <name type="common">Cat scratch disease bacillus</name>
    <dbReference type="NCBI Taxonomy" id="1035"/>
    <lineage>
        <taxon>Bacteria</taxon>
        <taxon>Pseudomonadati</taxon>
        <taxon>Pseudomonadota</taxon>
        <taxon>Alphaproteobacteria</taxon>
        <taxon>Hyphomicrobiales</taxon>
        <taxon>Nitrobacteraceae</taxon>
        <taxon>Afipia</taxon>
    </lineage>
</organism>
<comment type="caution">
    <text evidence="2">The sequence shown here is derived from an EMBL/GenBank/DDBJ whole genome shotgun (WGS) entry which is preliminary data.</text>
</comment>
<keyword evidence="3" id="KW-1185">Reference proteome</keyword>
<feature type="transmembrane region" description="Helical" evidence="1">
    <location>
        <begin position="38"/>
        <end position="58"/>
    </location>
</feature>
<dbReference type="AlphaFoldDB" id="A0A090MNU5"/>